<dbReference type="CDD" id="cd23509">
    <property type="entry name" value="Gnk2-like"/>
    <property type="match status" value="1"/>
</dbReference>
<sequence>MLPTGTYAFKRVSHPLSPKEGVFDNDSDEEEVLDMVSVTCVGDGSDQVYGLGWYRADVSPEACSDCLSGFINTSLRDCLESKDMAIWTSLCNLSQPLVFETGAINVGENGGAGRYGLGQCSRDLSKSECENSPNSTLSQTLNPTLTLTPNLGLTPTPGTSGSGERWYKGDVILTLVAFLVFIIFEPKEIHVFS</sequence>
<keyword evidence="1" id="KW-0732">Signal</keyword>
<dbReference type="Gene3D" id="3.30.430.20">
    <property type="entry name" value="Gnk2 domain, C-X8-C-X2-C motif"/>
    <property type="match status" value="1"/>
</dbReference>
<comment type="caution">
    <text evidence="4">The sequence shown here is derived from an EMBL/GenBank/DDBJ whole genome shotgun (WGS) entry which is preliminary data.</text>
</comment>
<reference evidence="4" key="1">
    <citation type="journal article" date="2022" name="Int. J. Mol. Sci.">
        <title>Draft Genome of Tanacetum Coccineum: Genomic Comparison of Closely Related Tanacetum-Family Plants.</title>
        <authorList>
            <person name="Yamashiro T."/>
            <person name="Shiraishi A."/>
            <person name="Nakayama K."/>
            <person name="Satake H."/>
        </authorList>
    </citation>
    <scope>NUCLEOTIDE SEQUENCE</scope>
</reference>
<evidence type="ECO:0000259" key="3">
    <source>
        <dbReference type="PROSITE" id="PS51473"/>
    </source>
</evidence>
<dbReference type="EMBL" id="BQNB010009652">
    <property type="protein sequence ID" value="GJS66501.1"/>
    <property type="molecule type" value="Genomic_DNA"/>
</dbReference>
<evidence type="ECO:0000313" key="5">
    <source>
        <dbReference type="Proteomes" id="UP001151760"/>
    </source>
</evidence>
<name>A0ABQ4XN73_9ASTR</name>
<gene>
    <name evidence="4" type="ORF">Tco_0681065</name>
</gene>
<dbReference type="PANTHER" id="PTHR32099">
    <property type="entry name" value="CYSTEINE-RICH REPEAT SECRETORY PROTEIN"/>
    <property type="match status" value="1"/>
</dbReference>
<dbReference type="InterPro" id="IPR002902">
    <property type="entry name" value="GNK2"/>
</dbReference>
<dbReference type="InterPro" id="IPR038408">
    <property type="entry name" value="GNK2_sf"/>
</dbReference>
<reference evidence="4" key="2">
    <citation type="submission" date="2022-01" db="EMBL/GenBank/DDBJ databases">
        <authorList>
            <person name="Yamashiro T."/>
            <person name="Shiraishi A."/>
            <person name="Satake H."/>
            <person name="Nakayama K."/>
        </authorList>
    </citation>
    <scope>NUCLEOTIDE SEQUENCE</scope>
</reference>
<dbReference type="PROSITE" id="PS51473">
    <property type="entry name" value="GNK2"/>
    <property type="match status" value="1"/>
</dbReference>
<dbReference type="Pfam" id="PF01657">
    <property type="entry name" value="Stress-antifung"/>
    <property type="match status" value="1"/>
</dbReference>
<evidence type="ECO:0000256" key="2">
    <source>
        <dbReference type="ARBA" id="ARBA00022737"/>
    </source>
</evidence>
<evidence type="ECO:0000256" key="1">
    <source>
        <dbReference type="ARBA" id="ARBA00022729"/>
    </source>
</evidence>
<keyword evidence="2" id="KW-0677">Repeat</keyword>
<dbReference type="PANTHER" id="PTHR32099:SF108">
    <property type="entry name" value="GNK2-LIKE DOMAIN-CONTAINING PROTEIN"/>
    <property type="match status" value="1"/>
</dbReference>
<protein>
    <submittedName>
        <fullName evidence="4">Cysteine-rich repeat secretory protein 38-like protein</fullName>
    </submittedName>
</protein>
<evidence type="ECO:0000313" key="4">
    <source>
        <dbReference type="EMBL" id="GJS66501.1"/>
    </source>
</evidence>
<organism evidence="4 5">
    <name type="scientific">Tanacetum coccineum</name>
    <dbReference type="NCBI Taxonomy" id="301880"/>
    <lineage>
        <taxon>Eukaryota</taxon>
        <taxon>Viridiplantae</taxon>
        <taxon>Streptophyta</taxon>
        <taxon>Embryophyta</taxon>
        <taxon>Tracheophyta</taxon>
        <taxon>Spermatophyta</taxon>
        <taxon>Magnoliopsida</taxon>
        <taxon>eudicotyledons</taxon>
        <taxon>Gunneridae</taxon>
        <taxon>Pentapetalae</taxon>
        <taxon>asterids</taxon>
        <taxon>campanulids</taxon>
        <taxon>Asterales</taxon>
        <taxon>Asteraceae</taxon>
        <taxon>Asteroideae</taxon>
        <taxon>Anthemideae</taxon>
        <taxon>Anthemidinae</taxon>
        <taxon>Tanacetum</taxon>
    </lineage>
</organism>
<keyword evidence="5" id="KW-1185">Reference proteome</keyword>
<accession>A0ABQ4XN73</accession>
<dbReference type="Proteomes" id="UP001151760">
    <property type="component" value="Unassembled WGS sequence"/>
</dbReference>
<feature type="domain" description="Gnk2-homologous" evidence="3">
    <location>
        <begin position="1"/>
        <end position="100"/>
    </location>
</feature>
<proteinExistence type="predicted"/>